<dbReference type="Proteomes" id="UP000030656">
    <property type="component" value="Unassembled WGS sequence"/>
</dbReference>
<dbReference type="EMBL" id="KI928134">
    <property type="protein sequence ID" value="ETW27027.1"/>
    <property type="molecule type" value="Genomic_DNA"/>
</dbReference>
<sequence length="24" mass="2963">MQMNIMIKKIKITKQKKYLRAKII</sequence>
<evidence type="ECO:0000313" key="1">
    <source>
        <dbReference type="EMBL" id="ETW27027.1"/>
    </source>
</evidence>
<gene>
    <name evidence="1" type="ORF">PFFCH_05552</name>
</gene>
<dbReference type="AlphaFoldDB" id="A0A024VET6"/>
<reference evidence="1 2" key="1">
    <citation type="submission" date="2013-02" db="EMBL/GenBank/DDBJ databases">
        <title>The Genome Annotation of Plasmodium falciparum FCH/4.</title>
        <authorList>
            <consortium name="The Broad Institute Genome Sequencing Platform"/>
            <consortium name="The Broad Institute Genome Sequencing Center for Infectious Disease"/>
            <person name="Neafsey D."/>
            <person name="Hoffman S."/>
            <person name="Volkman S."/>
            <person name="Rosenthal P."/>
            <person name="Walker B."/>
            <person name="Young S.K."/>
            <person name="Zeng Q."/>
            <person name="Gargeya S."/>
            <person name="Fitzgerald M."/>
            <person name="Haas B."/>
            <person name="Abouelleil A."/>
            <person name="Allen A.W."/>
            <person name="Alvarado L."/>
            <person name="Arachchi H.M."/>
            <person name="Berlin A.M."/>
            <person name="Chapman S.B."/>
            <person name="Gainer-Dewar J."/>
            <person name="Goldberg J."/>
            <person name="Griggs A."/>
            <person name="Gujja S."/>
            <person name="Hansen M."/>
            <person name="Howarth C."/>
            <person name="Imamovic A."/>
            <person name="Ireland A."/>
            <person name="Larimer J."/>
            <person name="McCowan C."/>
            <person name="Murphy C."/>
            <person name="Pearson M."/>
            <person name="Poon T.W."/>
            <person name="Priest M."/>
            <person name="Roberts A."/>
            <person name="Saif S."/>
            <person name="Shea T."/>
            <person name="Sisk P."/>
            <person name="Sykes S."/>
            <person name="Wortman J."/>
            <person name="Nusbaum C."/>
            <person name="Birren B."/>
        </authorList>
    </citation>
    <scope>NUCLEOTIDE SEQUENCE [LARGE SCALE GENOMIC DNA]</scope>
    <source>
        <strain evidence="1 2">FCH/4</strain>
    </source>
</reference>
<reference evidence="1 2" key="2">
    <citation type="submission" date="2013-02" db="EMBL/GenBank/DDBJ databases">
        <title>The Genome Sequence of Plasmodium falciparum FCH/4.</title>
        <authorList>
            <consortium name="The Broad Institute Genome Sequencing Platform"/>
            <consortium name="The Broad Institute Genome Sequencing Center for Infectious Disease"/>
            <person name="Neafsey D."/>
            <person name="Cheeseman I."/>
            <person name="Volkman S."/>
            <person name="Adams J."/>
            <person name="Walker B."/>
            <person name="Young S.K."/>
            <person name="Zeng Q."/>
            <person name="Gargeya S."/>
            <person name="Fitzgerald M."/>
            <person name="Haas B."/>
            <person name="Abouelleil A."/>
            <person name="Alvarado L."/>
            <person name="Arachchi H.M."/>
            <person name="Berlin A.M."/>
            <person name="Chapman S.B."/>
            <person name="Dewar J."/>
            <person name="Goldberg J."/>
            <person name="Griggs A."/>
            <person name="Gujja S."/>
            <person name="Hansen M."/>
            <person name="Howarth C."/>
            <person name="Imamovic A."/>
            <person name="Larimer J."/>
            <person name="McCowan C."/>
            <person name="Murphy C."/>
            <person name="Neiman D."/>
            <person name="Pearson M."/>
            <person name="Priest M."/>
            <person name="Roberts A."/>
            <person name="Saif S."/>
            <person name="Shea T."/>
            <person name="Sisk P."/>
            <person name="Sykes S."/>
            <person name="Wortman J."/>
            <person name="Nusbaum C."/>
            <person name="Birren B."/>
        </authorList>
    </citation>
    <scope>NUCLEOTIDE SEQUENCE [LARGE SCALE GENOMIC DNA]</scope>
    <source>
        <strain evidence="1 2">FCH/4</strain>
    </source>
</reference>
<evidence type="ECO:0000313" key="2">
    <source>
        <dbReference type="Proteomes" id="UP000030656"/>
    </source>
</evidence>
<proteinExistence type="predicted"/>
<name>A0A024VET6_PLAFA</name>
<accession>A0A024VET6</accession>
<organism evidence="1 2">
    <name type="scientific">Plasmodium falciparum FCH/4</name>
    <dbReference type="NCBI Taxonomy" id="1036724"/>
    <lineage>
        <taxon>Eukaryota</taxon>
        <taxon>Sar</taxon>
        <taxon>Alveolata</taxon>
        <taxon>Apicomplexa</taxon>
        <taxon>Aconoidasida</taxon>
        <taxon>Haemosporida</taxon>
        <taxon>Plasmodiidae</taxon>
        <taxon>Plasmodium</taxon>
        <taxon>Plasmodium (Laverania)</taxon>
    </lineage>
</organism>
<protein>
    <submittedName>
        <fullName evidence="1">Uncharacterized protein</fullName>
    </submittedName>
</protein>